<feature type="signal peptide" evidence="1">
    <location>
        <begin position="1"/>
        <end position="22"/>
    </location>
</feature>
<protein>
    <recommendedName>
        <fullName evidence="2">DUF732 domain-containing protein</fullName>
    </recommendedName>
</protein>
<dbReference type="EMBL" id="MVIE01000086">
    <property type="protein sequence ID" value="ORB32834.1"/>
    <property type="molecule type" value="Genomic_DNA"/>
</dbReference>
<dbReference type="InterPro" id="IPR007969">
    <property type="entry name" value="DUF732"/>
</dbReference>
<evidence type="ECO:0000259" key="2">
    <source>
        <dbReference type="Pfam" id="PF05305"/>
    </source>
</evidence>
<accession>A0A1X0I233</accession>
<dbReference type="OrthoDB" id="4730932at2"/>
<dbReference type="AlphaFoldDB" id="A0A1X0I233"/>
<comment type="caution">
    <text evidence="3">The sequence shown here is derived from an EMBL/GenBank/DDBJ whole genome shotgun (WGS) entry which is preliminary data.</text>
</comment>
<organism evidence="3 4">
    <name type="scientific">Mycobacterium paraseoulense</name>
    <dbReference type="NCBI Taxonomy" id="590652"/>
    <lineage>
        <taxon>Bacteria</taxon>
        <taxon>Bacillati</taxon>
        <taxon>Actinomycetota</taxon>
        <taxon>Actinomycetes</taxon>
        <taxon>Mycobacteriales</taxon>
        <taxon>Mycobacteriaceae</taxon>
        <taxon>Mycobacterium</taxon>
    </lineage>
</organism>
<dbReference type="Proteomes" id="UP000192513">
    <property type="component" value="Unassembled WGS sequence"/>
</dbReference>
<feature type="domain" description="DUF732" evidence="2">
    <location>
        <begin position="32"/>
        <end position="103"/>
    </location>
</feature>
<evidence type="ECO:0000313" key="3">
    <source>
        <dbReference type="EMBL" id="ORB32834.1"/>
    </source>
</evidence>
<feature type="chain" id="PRO_5038837962" description="DUF732 domain-containing protein" evidence="1">
    <location>
        <begin position="23"/>
        <end position="111"/>
    </location>
</feature>
<sequence>MKNPAPLTGPLAAVLASIAVVAAPMANADATDDVFLQALGQQGIAFTNLSNQTVVNAGHGVCQDWANGATLAQTLSDVKGALGLTDTNSGYFIGAATQSYCPQYVSKATQS</sequence>
<dbReference type="RefSeq" id="WP_083176734.1">
    <property type="nucleotide sequence ID" value="NZ_AP022619.1"/>
</dbReference>
<evidence type="ECO:0000256" key="1">
    <source>
        <dbReference type="SAM" id="SignalP"/>
    </source>
</evidence>
<reference evidence="3 4" key="1">
    <citation type="submission" date="2017-02" db="EMBL/GenBank/DDBJ databases">
        <title>The new phylogeny of genus Mycobacterium.</title>
        <authorList>
            <person name="Tortoli E."/>
            <person name="Trovato A."/>
            <person name="Cirillo D.M."/>
        </authorList>
    </citation>
    <scope>NUCLEOTIDE SEQUENCE [LARGE SCALE GENOMIC DNA]</scope>
    <source>
        <strain evidence="3 4">DSM 45000</strain>
    </source>
</reference>
<proteinExistence type="predicted"/>
<keyword evidence="1" id="KW-0732">Signal</keyword>
<evidence type="ECO:0000313" key="4">
    <source>
        <dbReference type="Proteomes" id="UP000192513"/>
    </source>
</evidence>
<name>A0A1X0I233_9MYCO</name>
<keyword evidence="4" id="KW-1185">Reference proteome</keyword>
<dbReference type="Pfam" id="PF05305">
    <property type="entry name" value="DUF732"/>
    <property type="match status" value="1"/>
</dbReference>
<gene>
    <name evidence="3" type="ORF">BST39_28295</name>
</gene>